<evidence type="ECO:0000313" key="3">
    <source>
        <dbReference type="Proteomes" id="UP000094056"/>
    </source>
</evidence>
<dbReference type="AlphaFoldDB" id="A0A1E3XDQ6"/>
<comment type="similarity">
    <text evidence="1">Belongs to the DegT/DnrJ/EryC1 family.</text>
</comment>
<accession>A0A1E3XDQ6</accession>
<dbReference type="PANTHER" id="PTHR30244">
    <property type="entry name" value="TRANSAMINASE"/>
    <property type="match status" value="1"/>
</dbReference>
<dbReference type="EMBL" id="MAYW01000020">
    <property type="protein sequence ID" value="ODS33766.1"/>
    <property type="molecule type" value="Genomic_DNA"/>
</dbReference>
<dbReference type="InterPro" id="IPR015422">
    <property type="entry name" value="PyrdxlP-dep_Trfase_small"/>
</dbReference>
<organism evidence="2 3">
    <name type="scientific">Candidatus Scalindua rubra</name>
    <dbReference type="NCBI Taxonomy" id="1872076"/>
    <lineage>
        <taxon>Bacteria</taxon>
        <taxon>Pseudomonadati</taxon>
        <taxon>Planctomycetota</taxon>
        <taxon>Candidatus Brocadiia</taxon>
        <taxon>Candidatus Brocadiales</taxon>
        <taxon>Candidatus Scalinduaceae</taxon>
        <taxon>Candidatus Scalindua</taxon>
    </lineage>
</organism>
<sequence>MKIDRIRLFKTSYDNFQSSYYCLSIVLVDDLALKRFEIVKKLNENGVGTSIYYPQPVPLMTYYRRKYGYNENSFPNASLISNSSISLPVGPHLRSEDMDYIVNTFKKVISEV</sequence>
<dbReference type="GO" id="GO:0000271">
    <property type="term" value="P:polysaccharide biosynthetic process"/>
    <property type="evidence" value="ECO:0007669"/>
    <property type="project" value="TreeGrafter"/>
</dbReference>
<dbReference type="InterPro" id="IPR000653">
    <property type="entry name" value="DegT/StrS_aminotransferase"/>
</dbReference>
<dbReference type="GO" id="GO:0008483">
    <property type="term" value="F:transaminase activity"/>
    <property type="evidence" value="ECO:0007669"/>
    <property type="project" value="UniProtKB-KW"/>
</dbReference>
<proteinExistence type="inferred from homology"/>
<comment type="caution">
    <text evidence="2">The sequence shown here is derived from an EMBL/GenBank/DDBJ whole genome shotgun (WGS) entry which is preliminary data.</text>
</comment>
<dbReference type="InterPro" id="IPR015424">
    <property type="entry name" value="PyrdxlP-dep_Trfase"/>
</dbReference>
<dbReference type="SUPFAM" id="SSF53383">
    <property type="entry name" value="PLP-dependent transferases"/>
    <property type="match status" value="1"/>
</dbReference>
<keyword evidence="2" id="KW-0032">Aminotransferase</keyword>
<reference evidence="2 3" key="1">
    <citation type="submission" date="2016-07" db="EMBL/GenBank/DDBJ databases">
        <title>Draft genome of Scalindua rubra, obtained from a brine-seawater interface in the Red Sea, sheds light on salt adaptation in anammox bacteria.</title>
        <authorList>
            <person name="Speth D.R."/>
            <person name="Lagkouvardos I."/>
            <person name="Wang Y."/>
            <person name="Qian P.-Y."/>
            <person name="Dutilh B.E."/>
            <person name="Jetten M.S."/>
        </authorList>
    </citation>
    <scope>NUCLEOTIDE SEQUENCE [LARGE SCALE GENOMIC DNA]</scope>
    <source>
        <strain evidence="2">BSI-1</strain>
    </source>
</reference>
<dbReference type="Gene3D" id="3.90.1150.10">
    <property type="entry name" value="Aspartate Aminotransferase, domain 1"/>
    <property type="match status" value="1"/>
</dbReference>
<dbReference type="Proteomes" id="UP000094056">
    <property type="component" value="Unassembled WGS sequence"/>
</dbReference>
<evidence type="ECO:0000256" key="1">
    <source>
        <dbReference type="ARBA" id="ARBA00037999"/>
    </source>
</evidence>
<dbReference type="Pfam" id="PF01041">
    <property type="entry name" value="DegT_DnrJ_EryC1"/>
    <property type="match status" value="1"/>
</dbReference>
<gene>
    <name evidence="2" type="ORF">SCARUB_01123</name>
</gene>
<protein>
    <submittedName>
        <fullName evidence="2">UDP-4-amino-4-deoxy-L-arabinose--oxoglutarate aminotransferase</fullName>
    </submittedName>
</protein>
<evidence type="ECO:0000313" key="2">
    <source>
        <dbReference type="EMBL" id="ODS33766.1"/>
    </source>
</evidence>
<dbReference type="GO" id="GO:0030170">
    <property type="term" value="F:pyridoxal phosphate binding"/>
    <property type="evidence" value="ECO:0007669"/>
    <property type="project" value="TreeGrafter"/>
</dbReference>
<keyword evidence="2" id="KW-0808">Transferase</keyword>
<name>A0A1E3XDQ6_9BACT</name>
<dbReference type="PANTHER" id="PTHR30244:SF34">
    <property type="entry name" value="DTDP-4-AMINO-4,6-DIDEOXYGALACTOSE TRANSAMINASE"/>
    <property type="match status" value="1"/>
</dbReference>